<dbReference type="PROSITE" id="PS51257">
    <property type="entry name" value="PROKAR_LIPOPROTEIN"/>
    <property type="match status" value="1"/>
</dbReference>
<comment type="caution">
    <text evidence="3">The sequence shown here is derived from an EMBL/GenBank/DDBJ whole genome shotgun (WGS) entry which is preliminary data.</text>
</comment>
<dbReference type="Gene3D" id="2.60.40.3620">
    <property type="match status" value="3"/>
</dbReference>
<dbReference type="PATRIC" id="fig|1339315.3.peg.3413"/>
<feature type="domain" description="SusE outer membrane protein" evidence="2">
    <location>
        <begin position="22"/>
        <end position="123"/>
    </location>
</feature>
<dbReference type="InterPro" id="IPR025970">
    <property type="entry name" value="SusE"/>
</dbReference>
<evidence type="ECO:0000313" key="4">
    <source>
        <dbReference type="Proteomes" id="UP000020529"/>
    </source>
</evidence>
<feature type="chain" id="PRO_5001476566" evidence="1">
    <location>
        <begin position="21"/>
        <end position="532"/>
    </location>
</feature>
<accession>A0A015SMY8</accession>
<dbReference type="GO" id="GO:0019867">
    <property type="term" value="C:outer membrane"/>
    <property type="evidence" value="ECO:0007669"/>
    <property type="project" value="InterPro"/>
</dbReference>
<reference evidence="3 4" key="1">
    <citation type="submission" date="2014-02" db="EMBL/GenBank/DDBJ databases">
        <authorList>
            <person name="Sears C."/>
            <person name="Carroll K."/>
            <person name="Sack B.R."/>
            <person name="Qadri F."/>
            <person name="Myers L.L."/>
            <person name="Chung G.-T."/>
            <person name="Escheverria P."/>
            <person name="Fraser C.M."/>
            <person name="Sadzewicz L."/>
            <person name="Shefchek K.A."/>
            <person name="Tallon L."/>
            <person name="Das S.P."/>
            <person name="Daugherty S."/>
            <person name="Mongodin E.F."/>
        </authorList>
    </citation>
    <scope>NUCLEOTIDE SEQUENCE [LARGE SCALE GENOMIC DNA]</scope>
    <source>
        <strain evidence="4">3988T(B)14</strain>
    </source>
</reference>
<name>A0A015SMY8_BACFG</name>
<organism evidence="3 4">
    <name type="scientific">Bacteroides fragilis str. 3988T(B)14</name>
    <dbReference type="NCBI Taxonomy" id="1339315"/>
    <lineage>
        <taxon>Bacteria</taxon>
        <taxon>Pseudomonadati</taxon>
        <taxon>Bacteroidota</taxon>
        <taxon>Bacteroidia</taxon>
        <taxon>Bacteroidales</taxon>
        <taxon>Bacteroidaceae</taxon>
        <taxon>Bacteroides</taxon>
    </lineage>
</organism>
<sequence>MKKIYFYTLLLGLLAFTACEDEKSPVMELQKASAFEPFSQSDFTFNDENAAAEFPEIKWTAADYGVKAVVNYDVTLTNDANAKTVLLGETGTTSLKFTNGQMNTMMAKVGAYPGQTYNFTITLTSKAYDMTADPASNSVTFKATLFDPNAVDWKFAYVAVGYPDWDYTNAYLLGDPDGDGVYQGYANFDADGVSYAIIDGSDLTKVLAKDQTAAKKGFYGIKVDAEGKVEQTEPLVWGVVGDATSGGWDKDTQMDYDATTRLWTVTTSLLDKEFKFRSNNNWDSDNYGAVSGKESELEGELVAGPNNFKVLKASPYVITMNLTNAGKYSYSMVETTIELSSAEMALPGSYQGWDATKDDCYKVQSAARDFIYTGTFYFDADTKFKFWDAGVWIGMMGPISWDEAKNIGTFVLMPSDGDNIKIETAGYYRVGADMKKLTASLTKTGWEIIGDATPGGWDKGTVMNYDPATKLWSVDVTLVAGEMKFRWDGAWTVNLGGSLGALTQDGANMKVTAGTYTIVLNPDAKTATMTKK</sequence>
<gene>
    <name evidence="3" type="ORF">M124_2726</name>
</gene>
<dbReference type="CDD" id="cd12967">
    <property type="entry name" value="CBM_SusE-F_like_u1"/>
    <property type="match status" value="1"/>
</dbReference>
<evidence type="ECO:0000259" key="2">
    <source>
        <dbReference type="Pfam" id="PF14292"/>
    </source>
</evidence>
<keyword evidence="1" id="KW-0732">Signal</keyword>
<evidence type="ECO:0000256" key="1">
    <source>
        <dbReference type="SAM" id="SignalP"/>
    </source>
</evidence>
<protein>
    <submittedName>
        <fullName evidence="3">SusE outer membrane family protein</fullName>
    </submittedName>
</protein>
<dbReference type="Proteomes" id="UP000020529">
    <property type="component" value="Unassembled WGS sequence"/>
</dbReference>
<proteinExistence type="predicted"/>
<dbReference type="Pfam" id="PF14292">
    <property type="entry name" value="SusE"/>
    <property type="match status" value="1"/>
</dbReference>
<feature type="signal peptide" evidence="1">
    <location>
        <begin position="1"/>
        <end position="20"/>
    </location>
</feature>
<evidence type="ECO:0000313" key="3">
    <source>
        <dbReference type="EMBL" id="EXY73579.1"/>
    </source>
</evidence>
<dbReference type="RefSeq" id="WP_022347710.1">
    <property type="nucleotide sequence ID" value="NZ_JGCY01000356.1"/>
</dbReference>
<dbReference type="AlphaFoldDB" id="A0A015SMY8"/>
<dbReference type="GO" id="GO:2001070">
    <property type="term" value="F:starch binding"/>
    <property type="evidence" value="ECO:0007669"/>
    <property type="project" value="InterPro"/>
</dbReference>
<dbReference type="EMBL" id="JGCY01000356">
    <property type="protein sequence ID" value="EXY73579.1"/>
    <property type="molecule type" value="Genomic_DNA"/>
</dbReference>